<gene>
    <name evidence="1" type="ORF">COT81_04735</name>
</gene>
<dbReference type="Gene3D" id="3.30.530.20">
    <property type="match status" value="1"/>
</dbReference>
<evidence type="ECO:0000313" key="2">
    <source>
        <dbReference type="Proteomes" id="UP000230935"/>
    </source>
</evidence>
<name>A0A2H0W080_9BACT</name>
<accession>A0A2H0W080</accession>
<dbReference type="Proteomes" id="UP000230935">
    <property type="component" value="Unassembled WGS sequence"/>
</dbReference>
<dbReference type="AlphaFoldDB" id="A0A2H0W080"/>
<organism evidence="1 2">
    <name type="scientific">Candidatus Buchananbacteria bacterium CG10_big_fil_rev_8_21_14_0_10_42_9</name>
    <dbReference type="NCBI Taxonomy" id="1974526"/>
    <lineage>
        <taxon>Bacteria</taxon>
        <taxon>Candidatus Buchananiibacteriota</taxon>
    </lineage>
</organism>
<evidence type="ECO:0000313" key="1">
    <source>
        <dbReference type="EMBL" id="PIS04763.1"/>
    </source>
</evidence>
<comment type="caution">
    <text evidence="1">The sequence shown here is derived from an EMBL/GenBank/DDBJ whole genome shotgun (WGS) entry which is preliminary data.</text>
</comment>
<dbReference type="InterPro" id="IPR019587">
    <property type="entry name" value="Polyketide_cyclase/dehydratase"/>
</dbReference>
<dbReference type="InterPro" id="IPR023393">
    <property type="entry name" value="START-like_dom_sf"/>
</dbReference>
<sequence length="145" mass="16001">MPRVTRIVSIDAPNDKVIDYISNVENHPAFISALKSVDNINGDYKKPGTSWDWTFVMSGVELKGKAKTQNYEPGKVYSFKTDGSINSTFTYSVEPEDSGTRLSIDVDYEIPKNVLGKVVDAAVIERLNEQEAEQGGNNLKAILEG</sequence>
<evidence type="ECO:0008006" key="3">
    <source>
        <dbReference type="Google" id="ProtNLM"/>
    </source>
</evidence>
<proteinExistence type="predicted"/>
<dbReference type="SUPFAM" id="SSF55961">
    <property type="entry name" value="Bet v1-like"/>
    <property type="match status" value="1"/>
</dbReference>
<reference evidence="2" key="1">
    <citation type="submission" date="2017-09" db="EMBL/GenBank/DDBJ databases">
        <title>Depth-based differentiation of microbial function through sediment-hosted aquifers and enrichment of novel symbionts in the deep terrestrial subsurface.</title>
        <authorList>
            <person name="Probst A.J."/>
            <person name="Ladd B."/>
            <person name="Jarett J.K."/>
            <person name="Geller-Mcgrath D.E."/>
            <person name="Sieber C.M.K."/>
            <person name="Emerson J.B."/>
            <person name="Anantharaman K."/>
            <person name="Thomas B.C."/>
            <person name="Malmstrom R."/>
            <person name="Stieglmeier M."/>
            <person name="Klingl A."/>
            <person name="Woyke T."/>
            <person name="Ryan C.M."/>
            <person name="Banfield J.F."/>
        </authorList>
    </citation>
    <scope>NUCLEOTIDE SEQUENCE [LARGE SCALE GENOMIC DNA]</scope>
</reference>
<protein>
    <recommendedName>
        <fullName evidence="3">Cyclase</fullName>
    </recommendedName>
</protein>
<dbReference type="CDD" id="cd07812">
    <property type="entry name" value="SRPBCC"/>
    <property type="match status" value="1"/>
</dbReference>
<dbReference type="EMBL" id="PEZZ01000036">
    <property type="protein sequence ID" value="PIS04763.1"/>
    <property type="molecule type" value="Genomic_DNA"/>
</dbReference>
<dbReference type="Pfam" id="PF10604">
    <property type="entry name" value="Polyketide_cyc2"/>
    <property type="match status" value="1"/>
</dbReference>